<comment type="caution">
    <text evidence="1">The sequence shown here is derived from an EMBL/GenBank/DDBJ whole genome shotgun (WGS) entry which is preliminary data.</text>
</comment>
<proteinExistence type="predicted"/>
<dbReference type="AlphaFoldDB" id="A0A0F9NBE2"/>
<sequence>MELKLRHEYLLEVLEHESKSLVGKVCKRFEIIDNQSILKSEIRELIYEEMRHIRDLLLAGGRGLEQKVFKFKRETK</sequence>
<protein>
    <submittedName>
        <fullName evidence="1">Uncharacterized protein</fullName>
    </submittedName>
</protein>
<evidence type="ECO:0000313" key="1">
    <source>
        <dbReference type="EMBL" id="KKN15274.1"/>
    </source>
</evidence>
<reference evidence="1" key="1">
    <citation type="journal article" date="2015" name="Nature">
        <title>Complex archaea that bridge the gap between prokaryotes and eukaryotes.</title>
        <authorList>
            <person name="Spang A."/>
            <person name="Saw J.H."/>
            <person name="Jorgensen S.L."/>
            <person name="Zaremba-Niedzwiedzka K."/>
            <person name="Martijn J."/>
            <person name="Lind A.E."/>
            <person name="van Eijk R."/>
            <person name="Schleper C."/>
            <person name="Guy L."/>
            <person name="Ettema T.J."/>
        </authorList>
    </citation>
    <scope>NUCLEOTIDE SEQUENCE</scope>
</reference>
<gene>
    <name evidence="1" type="ORF">LCGC14_0987610</name>
</gene>
<organism evidence="1">
    <name type="scientific">marine sediment metagenome</name>
    <dbReference type="NCBI Taxonomy" id="412755"/>
    <lineage>
        <taxon>unclassified sequences</taxon>
        <taxon>metagenomes</taxon>
        <taxon>ecological metagenomes</taxon>
    </lineage>
</organism>
<name>A0A0F9NBE2_9ZZZZ</name>
<dbReference type="EMBL" id="LAZR01003728">
    <property type="protein sequence ID" value="KKN15274.1"/>
    <property type="molecule type" value="Genomic_DNA"/>
</dbReference>
<accession>A0A0F9NBE2</accession>